<evidence type="ECO:0000313" key="6">
    <source>
        <dbReference type="EMBL" id="SNZ05193.1"/>
    </source>
</evidence>
<evidence type="ECO:0000256" key="4">
    <source>
        <dbReference type="ARBA" id="ARBA00022837"/>
    </source>
</evidence>
<dbReference type="Pfam" id="PF00884">
    <property type="entry name" value="Sulfatase"/>
    <property type="match status" value="1"/>
</dbReference>
<comment type="similarity">
    <text evidence="1">Belongs to the sulfatase family.</text>
</comment>
<evidence type="ECO:0000256" key="2">
    <source>
        <dbReference type="ARBA" id="ARBA00022723"/>
    </source>
</evidence>
<keyword evidence="4" id="KW-0106">Calcium</keyword>
<proteinExistence type="inferred from homology"/>
<reference evidence="6 7" key="1">
    <citation type="submission" date="2017-09" db="EMBL/GenBank/DDBJ databases">
        <authorList>
            <person name="Ehlers B."/>
            <person name="Leendertz F.H."/>
        </authorList>
    </citation>
    <scope>NUCLEOTIDE SEQUENCE [LARGE SCALE GENOMIC DNA]</scope>
    <source>
        <strain evidence="6 7">DSM 18289</strain>
    </source>
</reference>
<evidence type="ECO:0000256" key="3">
    <source>
        <dbReference type="ARBA" id="ARBA00022801"/>
    </source>
</evidence>
<keyword evidence="7" id="KW-1185">Reference proteome</keyword>
<dbReference type="RefSeq" id="WP_097151428.1">
    <property type="nucleotide sequence ID" value="NZ_OBEL01000001.1"/>
</dbReference>
<dbReference type="PANTHER" id="PTHR42693">
    <property type="entry name" value="ARYLSULFATASE FAMILY MEMBER"/>
    <property type="match status" value="1"/>
</dbReference>
<dbReference type="InterPro" id="IPR000917">
    <property type="entry name" value="Sulfatase_N"/>
</dbReference>
<organism evidence="6 7">
    <name type="scientific">Cohaesibacter gelatinilyticus</name>
    <dbReference type="NCBI Taxonomy" id="372072"/>
    <lineage>
        <taxon>Bacteria</taxon>
        <taxon>Pseudomonadati</taxon>
        <taxon>Pseudomonadota</taxon>
        <taxon>Alphaproteobacteria</taxon>
        <taxon>Hyphomicrobiales</taxon>
        <taxon>Cohaesibacteraceae</taxon>
    </lineage>
</organism>
<dbReference type="OrthoDB" id="9795675at2"/>
<evidence type="ECO:0000313" key="7">
    <source>
        <dbReference type="Proteomes" id="UP000219439"/>
    </source>
</evidence>
<dbReference type="GO" id="GO:0004065">
    <property type="term" value="F:arylsulfatase activity"/>
    <property type="evidence" value="ECO:0007669"/>
    <property type="project" value="TreeGrafter"/>
</dbReference>
<keyword evidence="2" id="KW-0479">Metal-binding</keyword>
<keyword evidence="3" id="KW-0378">Hydrolase</keyword>
<dbReference type="AlphaFoldDB" id="A0A285N8F0"/>
<dbReference type="InterPro" id="IPR050738">
    <property type="entry name" value="Sulfatase"/>
</dbReference>
<dbReference type="InterPro" id="IPR024607">
    <property type="entry name" value="Sulfatase_CS"/>
</dbReference>
<evidence type="ECO:0000259" key="5">
    <source>
        <dbReference type="Pfam" id="PF00884"/>
    </source>
</evidence>
<dbReference type="Gene3D" id="3.40.720.10">
    <property type="entry name" value="Alkaline Phosphatase, subunit A"/>
    <property type="match status" value="1"/>
</dbReference>
<dbReference type="PROSITE" id="PS00523">
    <property type="entry name" value="SULFATASE_1"/>
    <property type="match status" value="1"/>
</dbReference>
<sequence length="537" mass="61614">MSSISSPKRSNIVLVIADHVAFAGHYRAQFDGAYDYHWPNLERIAKDGAWFDNAYAITPICTPSRASMLTGKRADKHGMRWNCEYPIPDNRKEFREDEILFPQALASAGYDCHYFGKWHCGTNRGPEDYGIKGWSLPEYGNVYRSDTYKAYLEQLGEEQPKCRIDHHLMRPKLDGTEVLMDPDEPWDYMDGAGVLLGSPEVQEQFFVTNLACEQLRNLANEEREEPFLLVTSLWGPHHPYYPSQDYADMINPDDIAPYPSFAEDLKDKPLRYRIHRDLRCLHRASERWKDWKTWQTVLARCYAAGLQTDAAIGRLYDCLNETGLGDDTLFIVTADHGDGIASHGGGWDKYSTFTEEVGRVPLVMHWPGTIEPGSKVADPVNLLDMTATMLNAGGVDLNDLHPLGLDGEDLLPFIKGETSRSVMICDHFGHSGDVSYQKILYSEGWKYVSVWGDDDELYDLNTDPYELTNRIEDPVTTERQKQMRDLIISHLESRREERANWHKPEFLERGIVFSSPEWPREETLHLFKLKTQQGYET</sequence>
<name>A0A285N8F0_9HYPH</name>
<dbReference type="EMBL" id="OBEL01000001">
    <property type="protein sequence ID" value="SNZ05193.1"/>
    <property type="molecule type" value="Genomic_DNA"/>
</dbReference>
<dbReference type="GO" id="GO:0046872">
    <property type="term" value="F:metal ion binding"/>
    <property type="evidence" value="ECO:0007669"/>
    <property type="project" value="UniProtKB-KW"/>
</dbReference>
<evidence type="ECO:0000256" key="1">
    <source>
        <dbReference type="ARBA" id="ARBA00008779"/>
    </source>
</evidence>
<dbReference type="PANTHER" id="PTHR42693:SF53">
    <property type="entry name" value="ENDO-4-O-SULFATASE"/>
    <property type="match status" value="1"/>
</dbReference>
<dbReference type="Proteomes" id="UP000219439">
    <property type="component" value="Unassembled WGS sequence"/>
</dbReference>
<accession>A0A285N8F0</accession>
<feature type="domain" description="Sulfatase N-terminal" evidence="5">
    <location>
        <begin position="10"/>
        <end position="394"/>
    </location>
</feature>
<gene>
    <name evidence="6" type="ORF">SAMN06265368_0056</name>
</gene>
<protein>
    <submittedName>
        <fullName evidence="6">Arylsulfatase A</fullName>
    </submittedName>
</protein>
<dbReference type="InterPro" id="IPR017850">
    <property type="entry name" value="Alkaline_phosphatase_core_sf"/>
</dbReference>
<dbReference type="SUPFAM" id="SSF53649">
    <property type="entry name" value="Alkaline phosphatase-like"/>
    <property type="match status" value="1"/>
</dbReference>